<evidence type="ECO:0000313" key="1">
    <source>
        <dbReference type="EMBL" id="BCZ47369.1"/>
    </source>
</evidence>
<evidence type="ECO:0008006" key="3">
    <source>
        <dbReference type="Google" id="ProtNLM"/>
    </source>
</evidence>
<proteinExistence type="predicted"/>
<dbReference type="PANTHER" id="PTHR41317">
    <property type="entry name" value="PD-(D_E)XK NUCLEASE FAMILY TRANSPOSASE"/>
    <property type="match status" value="1"/>
</dbReference>
<dbReference type="InterPro" id="IPR010106">
    <property type="entry name" value="RpnA"/>
</dbReference>
<dbReference type="NCBIfam" id="TIGR01784">
    <property type="entry name" value="T_den_put_tspse"/>
    <property type="match status" value="1"/>
</dbReference>
<accession>A0ABN6J3Z5</accession>
<dbReference type="PANTHER" id="PTHR41317:SF1">
    <property type="entry name" value="PD-(D_E)XK NUCLEASE FAMILY TRANSPOSASE"/>
    <property type="match status" value="1"/>
</dbReference>
<sequence>MTKVLDPKNDVVFQKLFGMKINKNILISFLNSILNLSGENSIKEVDFEEKHLDVSLIASEKLSILDLHVITENDMHVNVEIQLVNQYNMIKRTIFYMSKMLISQLEKGEDYSDLNRTVTINILNFNYLEDENFIKCYGLFEKYTKKPLTDLMEFIFIELPKFNRLKQPHKLVEPNKESNEKLYKWLTFLSNPTGKEIENFMKTDGEIKEAMDVLYKISGDKEAVMLAEMREKAMMDEQSRLNGARKEGVKKGVKEGKIEVAKNFLKMGMSIEQISMGTGLTIEEVEKLKNNEAI</sequence>
<reference evidence="2" key="1">
    <citation type="submission" date="2021-07" db="EMBL/GenBank/DDBJ databases">
        <title>Complete genome sequencing of a Clostridium isolate.</title>
        <authorList>
            <person name="Ueki A."/>
            <person name="Tonouchi A."/>
        </authorList>
    </citation>
    <scope>NUCLEOTIDE SEQUENCE [LARGE SCALE GENOMIC DNA]</scope>
    <source>
        <strain evidence="2">C5S11</strain>
    </source>
</reference>
<dbReference type="RefSeq" id="WP_224033711.1">
    <property type="nucleotide sequence ID" value="NZ_AP024849.1"/>
</dbReference>
<dbReference type="Pfam" id="PF12784">
    <property type="entry name" value="PDDEXK_2"/>
    <property type="match status" value="1"/>
</dbReference>
<keyword evidence="2" id="KW-1185">Reference proteome</keyword>
<organism evidence="1 2">
    <name type="scientific">Clostridium gelidum</name>
    <dbReference type="NCBI Taxonomy" id="704125"/>
    <lineage>
        <taxon>Bacteria</taxon>
        <taxon>Bacillati</taxon>
        <taxon>Bacillota</taxon>
        <taxon>Clostridia</taxon>
        <taxon>Eubacteriales</taxon>
        <taxon>Clostridiaceae</taxon>
        <taxon>Clostridium</taxon>
    </lineage>
</organism>
<dbReference type="EMBL" id="AP024849">
    <property type="protein sequence ID" value="BCZ47369.1"/>
    <property type="molecule type" value="Genomic_DNA"/>
</dbReference>
<gene>
    <name evidence="1" type="ORF">psyc5s11_34360</name>
</gene>
<name>A0ABN6J3Z5_9CLOT</name>
<protein>
    <recommendedName>
        <fullName evidence="3">Rpn family recombination-promoting nuclease/putative transposase</fullName>
    </recommendedName>
</protein>
<dbReference type="Proteomes" id="UP000824633">
    <property type="component" value="Chromosome"/>
</dbReference>
<evidence type="ECO:0000313" key="2">
    <source>
        <dbReference type="Proteomes" id="UP000824633"/>
    </source>
</evidence>